<evidence type="ECO:0000256" key="1">
    <source>
        <dbReference type="SAM" id="MobiDB-lite"/>
    </source>
</evidence>
<feature type="region of interest" description="Disordered" evidence="1">
    <location>
        <begin position="172"/>
        <end position="203"/>
    </location>
</feature>
<gene>
    <name evidence="2" type="ORF">B0H15DRAFT_510692</name>
</gene>
<name>A0AAD6XXT0_9AGAR</name>
<evidence type="ECO:0000313" key="2">
    <source>
        <dbReference type="EMBL" id="KAJ7100164.1"/>
    </source>
</evidence>
<comment type="caution">
    <text evidence="2">The sequence shown here is derived from an EMBL/GenBank/DDBJ whole genome shotgun (WGS) entry which is preliminary data.</text>
</comment>
<protein>
    <submittedName>
        <fullName evidence="2">Uncharacterized protein</fullName>
    </submittedName>
</protein>
<accession>A0AAD6XXT0</accession>
<sequence>MRLQPQVYVRDSESSISGSFGCPACRACSDVHRHRSAVGTRSRGSKLTIRDRDGVKVRDAVGGHGHYRASGLRRWPPGSISETRLGCSPAACQCFKLLPAAAPVPSRGLKLAPAPGLQARKICALEFGSKLATASRSETRRARLEGADIIALLQVRARRTACLCVRHDRGRGIQDGPPRSEQPKLEDSRSRIGIIGRRPKKVQ</sequence>
<proteinExistence type="predicted"/>
<keyword evidence="3" id="KW-1185">Reference proteome</keyword>
<reference evidence="2" key="1">
    <citation type="submission" date="2023-03" db="EMBL/GenBank/DDBJ databases">
        <title>Massive genome expansion in bonnet fungi (Mycena s.s.) driven by repeated elements and novel gene families across ecological guilds.</title>
        <authorList>
            <consortium name="Lawrence Berkeley National Laboratory"/>
            <person name="Harder C.B."/>
            <person name="Miyauchi S."/>
            <person name="Viragh M."/>
            <person name="Kuo A."/>
            <person name="Thoen E."/>
            <person name="Andreopoulos B."/>
            <person name="Lu D."/>
            <person name="Skrede I."/>
            <person name="Drula E."/>
            <person name="Henrissat B."/>
            <person name="Morin E."/>
            <person name="Kohler A."/>
            <person name="Barry K."/>
            <person name="LaButti K."/>
            <person name="Morin E."/>
            <person name="Salamov A."/>
            <person name="Lipzen A."/>
            <person name="Mereny Z."/>
            <person name="Hegedus B."/>
            <person name="Baldrian P."/>
            <person name="Stursova M."/>
            <person name="Weitz H."/>
            <person name="Taylor A."/>
            <person name="Grigoriev I.V."/>
            <person name="Nagy L.G."/>
            <person name="Martin F."/>
            <person name="Kauserud H."/>
        </authorList>
    </citation>
    <scope>NUCLEOTIDE SEQUENCE</scope>
    <source>
        <strain evidence="2">CBHHK173m</strain>
    </source>
</reference>
<dbReference type="AlphaFoldDB" id="A0AAD6XXT0"/>
<evidence type="ECO:0000313" key="3">
    <source>
        <dbReference type="Proteomes" id="UP001222325"/>
    </source>
</evidence>
<organism evidence="2 3">
    <name type="scientific">Mycena belliarum</name>
    <dbReference type="NCBI Taxonomy" id="1033014"/>
    <lineage>
        <taxon>Eukaryota</taxon>
        <taxon>Fungi</taxon>
        <taxon>Dikarya</taxon>
        <taxon>Basidiomycota</taxon>
        <taxon>Agaricomycotina</taxon>
        <taxon>Agaricomycetes</taxon>
        <taxon>Agaricomycetidae</taxon>
        <taxon>Agaricales</taxon>
        <taxon>Marasmiineae</taxon>
        <taxon>Mycenaceae</taxon>
        <taxon>Mycena</taxon>
    </lineage>
</organism>
<dbReference type="EMBL" id="JARJCN010000006">
    <property type="protein sequence ID" value="KAJ7100164.1"/>
    <property type="molecule type" value="Genomic_DNA"/>
</dbReference>
<dbReference type="Proteomes" id="UP001222325">
    <property type="component" value="Unassembled WGS sequence"/>
</dbReference>
<feature type="compositionally biased region" description="Basic and acidic residues" evidence="1">
    <location>
        <begin position="181"/>
        <end position="190"/>
    </location>
</feature>